<dbReference type="AlphaFoldDB" id="A0AAN8J2B2"/>
<organism evidence="2 3">
    <name type="scientific">Trichostrongylus colubriformis</name>
    <name type="common">Black scour worm</name>
    <dbReference type="NCBI Taxonomy" id="6319"/>
    <lineage>
        <taxon>Eukaryota</taxon>
        <taxon>Metazoa</taxon>
        <taxon>Ecdysozoa</taxon>
        <taxon>Nematoda</taxon>
        <taxon>Chromadorea</taxon>
        <taxon>Rhabditida</taxon>
        <taxon>Rhabditina</taxon>
        <taxon>Rhabditomorpha</taxon>
        <taxon>Strongyloidea</taxon>
        <taxon>Trichostrongylidae</taxon>
        <taxon>Trichostrongylus</taxon>
    </lineage>
</organism>
<feature type="region of interest" description="Disordered" evidence="1">
    <location>
        <begin position="274"/>
        <end position="375"/>
    </location>
</feature>
<feature type="compositionally biased region" description="Polar residues" evidence="1">
    <location>
        <begin position="337"/>
        <end position="358"/>
    </location>
</feature>
<feature type="region of interest" description="Disordered" evidence="1">
    <location>
        <begin position="215"/>
        <end position="245"/>
    </location>
</feature>
<comment type="caution">
    <text evidence="2">The sequence shown here is derived from an EMBL/GenBank/DDBJ whole genome shotgun (WGS) entry which is preliminary data.</text>
</comment>
<evidence type="ECO:0000313" key="2">
    <source>
        <dbReference type="EMBL" id="KAK5979279.1"/>
    </source>
</evidence>
<evidence type="ECO:0000256" key="1">
    <source>
        <dbReference type="SAM" id="MobiDB-lite"/>
    </source>
</evidence>
<keyword evidence="3" id="KW-1185">Reference proteome</keyword>
<sequence>MLLDISTVRPVDPKMPCRVFVALLSIAAVLDASIIRNKRHLPSSSVPLSYNQQYHIRQIRNVGTTYGSSYGHTSQGIPRSWSQTVYSSYSNSNPMRSYRTYSSSGLTTDNCLSCSFSHFPPYHSESSTASSASAYYTDGRQKLQTSSSNALPNLRESSLSCTSCVYGTGSGIPTSNPALSPEGYFFSSAHSSHSSMSSNMFSSSWSNSYSSYSKSSSDQADFRDSNAYSSDSRSSSFDGGSPNIRIQDYNDIPTLQSAARVSLTGCTTCSKVDDSSDMANVEKTSSGQSMDSSQGSTITELRRGSSSYGRPPNIEQRQQTGFKTIDQPPPLPPTDEQLISSGCSTCSTEASSSFQSYEKPSAQGENSEKSFAGSTDFNQRATNALIQTEVKPAAKEWEYFYRRFKAFT</sequence>
<feature type="compositionally biased region" description="Low complexity" evidence="1">
    <location>
        <begin position="229"/>
        <end position="241"/>
    </location>
</feature>
<gene>
    <name evidence="2" type="ORF">GCK32_000666</name>
</gene>
<feature type="compositionally biased region" description="Low complexity" evidence="1">
    <location>
        <begin position="285"/>
        <end position="296"/>
    </location>
</feature>
<proteinExistence type="predicted"/>
<evidence type="ECO:0000313" key="3">
    <source>
        <dbReference type="Proteomes" id="UP001331761"/>
    </source>
</evidence>
<dbReference type="EMBL" id="WIXE01008497">
    <property type="protein sequence ID" value="KAK5979279.1"/>
    <property type="molecule type" value="Genomic_DNA"/>
</dbReference>
<accession>A0AAN8J2B2</accession>
<dbReference type="Proteomes" id="UP001331761">
    <property type="component" value="Unassembled WGS sequence"/>
</dbReference>
<reference evidence="2 3" key="1">
    <citation type="submission" date="2019-10" db="EMBL/GenBank/DDBJ databases">
        <title>Assembly and Annotation for the nematode Trichostrongylus colubriformis.</title>
        <authorList>
            <person name="Martin J."/>
        </authorList>
    </citation>
    <scope>NUCLEOTIDE SEQUENCE [LARGE SCALE GENOMIC DNA]</scope>
    <source>
        <strain evidence="2">G859</strain>
        <tissue evidence="2">Whole worm</tissue>
    </source>
</reference>
<name>A0AAN8J2B2_TRICO</name>
<protein>
    <submittedName>
        <fullName evidence="2">Uncharacterized protein</fullName>
    </submittedName>
</protein>